<dbReference type="InterPro" id="IPR025714">
    <property type="entry name" value="Methyltranfer_dom"/>
</dbReference>
<dbReference type="CDD" id="cd02440">
    <property type="entry name" value="AdoMet_MTases"/>
    <property type="match status" value="1"/>
</dbReference>
<dbReference type="GO" id="GO:0008168">
    <property type="term" value="F:methyltransferase activity"/>
    <property type="evidence" value="ECO:0007669"/>
    <property type="project" value="UniProtKB-KW"/>
</dbReference>
<dbReference type="GO" id="GO:0032259">
    <property type="term" value="P:methylation"/>
    <property type="evidence" value="ECO:0007669"/>
    <property type="project" value="UniProtKB-KW"/>
</dbReference>
<evidence type="ECO:0000256" key="5">
    <source>
        <dbReference type="ARBA" id="ARBA00022691"/>
    </source>
</evidence>
<dbReference type="SUPFAM" id="SSF53335">
    <property type="entry name" value="S-adenosyl-L-methionine-dependent methyltransferases"/>
    <property type="match status" value="1"/>
</dbReference>
<evidence type="ECO:0000256" key="7">
    <source>
        <dbReference type="ARBA" id="ARBA00059299"/>
    </source>
</evidence>
<keyword evidence="11" id="KW-1185">Reference proteome</keyword>
<evidence type="ECO:0000256" key="1">
    <source>
        <dbReference type="ARBA" id="ARBA00008361"/>
    </source>
</evidence>
<dbReference type="EMBL" id="CAMAPE010000004">
    <property type="protein sequence ID" value="CAH9056213.1"/>
    <property type="molecule type" value="Genomic_DNA"/>
</dbReference>
<keyword evidence="5" id="KW-0949">S-adenosyl-L-methionine</keyword>
<organism evidence="10 11">
    <name type="scientific">Cuscuta europaea</name>
    <name type="common">European dodder</name>
    <dbReference type="NCBI Taxonomy" id="41803"/>
    <lineage>
        <taxon>Eukaryota</taxon>
        <taxon>Viridiplantae</taxon>
        <taxon>Streptophyta</taxon>
        <taxon>Embryophyta</taxon>
        <taxon>Tracheophyta</taxon>
        <taxon>Spermatophyta</taxon>
        <taxon>Magnoliopsida</taxon>
        <taxon>eudicotyledons</taxon>
        <taxon>Gunneridae</taxon>
        <taxon>Pentapetalae</taxon>
        <taxon>asterids</taxon>
        <taxon>lamiids</taxon>
        <taxon>Solanales</taxon>
        <taxon>Convolvulaceae</taxon>
        <taxon>Cuscuteae</taxon>
        <taxon>Cuscuta</taxon>
        <taxon>Cuscuta subgen. Cuscuta</taxon>
    </lineage>
</organism>
<dbReference type="AlphaFoldDB" id="A0A9P1DXN0"/>
<protein>
    <recommendedName>
        <fullName evidence="8">EEF1A lysine methyltransferase 4</fullName>
    </recommendedName>
</protein>
<keyword evidence="4" id="KW-0808">Transferase</keyword>
<dbReference type="PANTHER" id="PTHR12176">
    <property type="entry name" value="SAM-DEPENDENT METHYLTRANSFERASE SUPERFAMILY PROTEIN"/>
    <property type="match status" value="1"/>
</dbReference>
<evidence type="ECO:0000256" key="6">
    <source>
        <dbReference type="ARBA" id="ARBA00052410"/>
    </source>
</evidence>
<dbReference type="OrthoDB" id="411785at2759"/>
<evidence type="ECO:0000256" key="4">
    <source>
        <dbReference type="ARBA" id="ARBA00022679"/>
    </source>
</evidence>
<evidence type="ECO:0000313" key="11">
    <source>
        <dbReference type="Proteomes" id="UP001152484"/>
    </source>
</evidence>
<evidence type="ECO:0000259" key="9">
    <source>
        <dbReference type="Pfam" id="PF13847"/>
    </source>
</evidence>
<dbReference type="Proteomes" id="UP001152484">
    <property type="component" value="Unassembled WGS sequence"/>
</dbReference>
<feature type="domain" description="Methyltransferase" evidence="9">
    <location>
        <begin position="59"/>
        <end position="180"/>
    </location>
</feature>
<evidence type="ECO:0000256" key="2">
    <source>
        <dbReference type="ARBA" id="ARBA00022553"/>
    </source>
</evidence>
<dbReference type="InterPro" id="IPR051419">
    <property type="entry name" value="Lys/N-term_MeTrsfase_sf"/>
</dbReference>
<comment type="similarity">
    <text evidence="1">Belongs to the methyltransferase superfamily.</text>
</comment>
<reference evidence="10" key="1">
    <citation type="submission" date="2022-07" db="EMBL/GenBank/DDBJ databases">
        <authorList>
            <person name="Macas J."/>
            <person name="Novak P."/>
            <person name="Neumann P."/>
        </authorList>
    </citation>
    <scope>NUCLEOTIDE SEQUENCE</scope>
</reference>
<comment type="caution">
    <text evidence="10">The sequence shown here is derived from an EMBL/GenBank/DDBJ whole genome shotgun (WGS) entry which is preliminary data.</text>
</comment>
<evidence type="ECO:0000313" key="10">
    <source>
        <dbReference type="EMBL" id="CAH9056213.1"/>
    </source>
</evidence>
<evidence type="ECO:0000256" key="3">
    <source>
        <dbReference type="ARBA" id="ARBA00022603"/>
    </source>
</evidence>
<accession>A0A9P1DXN0</accession>
<proteinExistence type="inferred from homology"/>
<dbReference type="FunFam" id="3.40.50.150:FF:000111">
    <property type="entry name" value="EEF1A lysine methyltransferase 4"/>
    <property type="match status" value="1"/>
</dbReference>
<gene>
    <name evidence="10" type="ORF">CEURO_LOCUS884</name>
</gene>
<comment type="function">
    <text evidence="7">Protein-lysine methyltransferase that efficiently catalyzes three successive methylations on 'Lys-36' in eukaryotic translation elongation factor 1 alpha (EEF1A1 or EEF1A2).</text>
</comment>
<name>A0A9P1DXN0_CUSEU</name>
<comment type="catalytic activity">
    <reaction evidence="6">
        <text>N(6),N(6)-dimethyl-L-lysyl-[protein] + S-adenosyl-L-methionine = N(6),N(6),N(6)-trimethyl-L-lysyl-[protein] + S-adenosyl-L-homocysteine + H(+)</text>
        <dbReference type="Rhea" id="RHEA:54200"/>
        <dbReference type="Rhea" id="RHEA-COMP:13826"/>
        <dbReference type="Rhea" id="RHEA-COMP:13827"/>
        <dbReference type="ChEBI" id="CHEBI:15378"/>
        <dbReference type="ChEBI" id="CHEBI:57856"/>
        <dbReference type="ChEBI" id="CHEBI:59789"/>
        <dbReference type="ChEBI" id="CHEBI:61961"/>
        <dbReference type="ChEBI" id="CHEBI:61976"/>
    </reaction>
</comment>
<dbReference type="Gene3D" id="3.40.50.150">
    <property type="entry name" value="Vaccinia Virus protein VP39"/>
    <property type="match status" value="1"/>
</dbReference>
<keyword evidence="2" id="KW-0597">Phosphoprotein</keyword>
<dbReference type="InterPro" id="IPR029063">
    <property type="entry name" value="SAM-dependent_MTases_sf"/>
</dbReference>
<sequence length="256" mass="30058">MMDHTENKSEVQKSGVAPPTVSAYLDPKYWDKRFAQEEHYEWFKDYSHFRHLIHQHITPDSSVLELGCGNSQMCEELCRDGINKLTCIDLSPIAVEKMKNRLLSKGFKDIKVLEADMLDLPFDDQCFDVVIEKGTMDVLFVDSGDPWNPHPVTVDRVTKMLKEVHRVLKHNGIFISIAFGQPHFRRRFFNNPEFTWSVEWSTFGETFHYFFYILKKGQRSSESLEPLKPSEKPSKSLFHEELDVEDYIFRINVEEM</sequence>
<dbReference type="Pfam" id="PF13847">
    <property type="entry name" value="Methyltransf_31"/>
    <property type="match status" value="1"/>
</dbReference>
<dbReference type="PANTHER" id="PTHR12176:SF80">
    <property type="entry name" value="EEF1A LYSINE METHYLTRANSFERASE 4"/>
    <property type="match status" value="1"/>
</dbReference>
<keyword evidence="3" id="KW-0489">Methyltransferase</keyword>
<evidence type="ECO:0000256" key="8">
    <source>
        <dbReference type="ARBA" id="ARBA00067848"/>
    </source>
</evidence>